<dbReference type="EMBL" id="JH600070">
    <property type="protein sequence ID" value="EIJ41031.1"/>
    <property type="molecule type" value="Genomic_DNA"/>
</dbReference>
<keyword evidence="2" id="KW-0472">Membrane</keyword>
<dbReference type="SMART" id="SM00331">
    <property type="entry name" value="PP2C_SIG"/>
    <property type="match status" value="1"/>
</dbReference>
<dbReference type="Proteomes" id="UP000005744">
    <property type="component" value="Unassembled WGS sequence"/>
</dbReference>
<dbReference type="STRING" id="395493.BegalDRAFT_0107"/>
<dbReference type="Gene3D" id="3.60.40.10">
    <property type="entry name" value="PPM-type phosphatase domain"/>
    <property type="match status" value="1"/>
</dbReference>
<keyword evidence="2" id="KW-1133">Transmembrane helix</keyword>
<dbReference type="AlphaFoldDB" id="I3CBN8"/>
<dbReference type="InterPro" id="IPR052016">
    <property type="entry name" value="Bact_Sigma-Reg"/>
</dbReference>
<keyword evidence="5" id="KW-1185">Reference proteome</keyword>
<evidence type="ECO:0000256" key="1">
    <source>
        <dbReference type="ARBA" id="ARBA00022801"/>
    </source>
</evidence>
<dbReference type="eggNOG" id="COG2208">
    <property type="taxonomic scope" value="Bacteria"/>
</dbReference>
<feature type="transmembrane region" description="Helical" evidence="2">
    <location>
        <begin position="12"/>
        <end position="34"/>
    </location>
</feature>
<dbReference type="Pfam" id="PF12729">
    <property type="entry name" value="4HB_MCP_1"/>
    <property type="match status" value="1"/>
</dbReference>
<dbReference type="RefSeq" id="WP_002682592.1">
    <property type="nucleotide sequence ID" value="NZ_JH600070.1"/>
</dbReference>
<proteinExistence type="predicted"/>
<evidence type="ECO:0000259" key="3">
    <source>
        <dbReference type="SMART" id="SM00331"/>
    </source>
</evidence>
<feature type="domain" description="PPM-type phosphatase" evidence="3">
    <location>
        <begin position="268"/>
        <end position="488"/>
    </location>
</feature>
<accession>I3CBN8</accession>
<organism evidence="4 5">
    <name type="scientific">Beggiatoa alba B18LD</name>
    <dbReference type="NCBI Taxonomy" id="395493"/>
    <lineage>
        <taxon>Bacteria</taxon>
        <taxon>Pseudomonadati</taxon>
        <taxon>Pseudomonadota</taxon>
        <taxon>Gammaproteobacteria</taxon>
        <taxon>Thiotrichales</taxon>
        <taxon>Thiotrichaceae</taxon>
        <taxon>Beggiatoa</taxon>
    </lineage>
</organism>
<dbReference type="InterPro" id="IPR001932">
    <property type="entry name" value="PPM-type_phosphatase-like_dom"/>
</dbReference>
<protein>
    <submittedName>
        <fullName evidence="4">Serine phosphatase RsbU, regulator of sigma subunit</fullName>
    </submittedName>
</protein>
<dbReference type="GO" id="GO:0016791">
    <property type="term" value="F:phosphatase activity"/>
    <property type="evidence" value="ECO:0007669"/>
    <property type="project" value="TreeGrafter"/>
</dbReference>
<gene>
    <name evidence="4" type="ORF">BegalDRAFT_0107</name>
</gene>
<evidence type="ECO:0000313" key="4">
    <source>
        <dbReference type="EMBL" id="EIJ41031.1"/>
    </source>
</evidence>
<reference evidence="4 5" key="1">
    <citation type="submission" date="2011-11" db="EMBL/GenBank/DDBJ databases">
        <title>Improved High-Quality Draft sequence of Beggiatoa alba B18lD.</title>
        <authorList>
            <consortium name="US DOE Joint Genome Institute"/>
            <person name="Lucas S."/>
            <person name="Han J."/>
            <person name="Lapidus A."/>
            <person name="Cheng J.-F."/>
            <person name="Goodwin L."/>
            <person name="Pitluck S."/>
            <person name="Peters L."/>
            <person name="Mikhailova N."/>
            <person name="Held B."/>
            <person name="Detter J.C."/>
            <person name="Han C."/>
            <person name="Tapia R."/>
            <person name="Land M."/>
            <person name="Hauser L."/>
            <person name="Kyrpides N."/>
            <person name="Ivanova N."/>
            <person name="Pagani I."/>
            <person name="Samuel K."/>
            <person name="Teske A."/>
            <person name="Mueller J."/>
            <person name="Woyke T."/>
        </authorList>
    </citation>
    <scope>NUCLEOTIDE SEQUENCE [LARGE SCALE GENOMIC DNA]</scope>
    <source>
        <strain evidence="4 5">B18LD</strain>
    </source>
</reference>
<dbReference type="PANTHER" id="PTHR43156:SF2">
    <property type="entry name" value="STAGE II SPORULATION PROTEIN E"/>
    <property type="match status" value="1"/>
</dbReference>
<dbReference type="InterPro" id="IPR036457">
    <property type="entry name" value="PPM-type-like_dom_sf"/>
</dbReference>
<sequence length="489" mass="55059">MTHHNVLSRRQAALVLLGFMGVLLILSLATLIGIKNLTALNTELEKLVRNNNVKSQLITQMRDMVRERMLSVHTITNLTDPFEIEAEWERYSAYAGLFIEAKTQLYQLDISPLERQLLDSQKNLLEKGQTILNQVVELSRIGSSDKARLLVLQAQSMSNQVMDELQTIRTARELEAKKSAEEASHAYHATLIQMLILGCIALVLSSLIMWFVVKRINQQESRLAQAFREISVLNDLLQADNHRMGTELAVTRQLQQMLLPKEHELQAVTGLDIAGFMEPAAEVGGDYYDVLKHNERVVCAIGDVTGHGLESSVLMLMVQTAVCTLLNHQESDPVKFLDTLNRTIYHNIQRMNSDKNLTLALVDYQAGKLFLSGQHEEMIVVRAGGGIERIDTIDLGFPIGLEENIANYVAQTQVTLYTGDVVVLYTDGITEAENHEKEQYGLERLCQTISEHWQGSANDIRSAVIKDVRKHIGQHRVFDDITLLVLKKI</sequence>
<feature type="transmembrane region" description="Helical" evidence="2">
    <location>
        <begin position="191"/>
        <end position="213"/>
    </location>
</feature>
<dbReference type="InterPro" id="IPR024478">
    <property type="entry name" value="HlyB_4HB_MCP"/>
</dbReference>
<keyword evidence="1" id="KW-0378">Hydrolase</keyword>
<dbReference type="Pfam" id="PF07228">
    <property type="entry name" value="SpoIIE"/>
    <property type="match status" value="1"/>
</dbReference>
<dbReference type="OrthoDB" id="9811749at2"/>
<dbReference type="eggNOG" id="COG2205">
    <property type="taxonomic scope" value="Bacteria"/>
</dbReference>
<name>I3CBN8_9GAMM</name>
<dbReference type="HOGENOM" id="CLU_024986_0_0_6"/>
<keyword evidence="2" id="KW-0812">Transmembrane</keyword>
<evidence type="ECO:0000256" key="2">
    <source>
        <dbReference type="SAM" id="Phobius"/>
    </source>
</evidence>
<dbReference type="PANTHER" id="PTHR43156">
    <property type="entry name" value="STAGE II SPORULATION PROTEIN E-RELATED"/>
    <property type="match status" value="1"/>
</dbReference>
<evidence type="ECO:0000313" key="5">
    <source>
        <dbReference type="Proteomes" id="UP000005744"/>
    </source>
</evidence>